<feature type="non-terminal residue" evidence="2">
    <location>
        <position position="117"/>
    </location>
</feature>
<feature type="transmembrane region" description="Helical" evidence="1">
    <location>
        <begin position="7"/>
        <end position="30"/>
    </location>
</feature>
<dbReference type="Proteomes" id="UP000244066">
    <property type="component" value="Unassembled WGS sequence"/>
</dbReference>
<keyword evidence="1" id="KW-0812">Transmembrane</keyword>
<organism evidence="2 3">
    <name type="scientific">Candidatus Terraquivivens tikiterensis</name>
    <dbReference type="NCBI Taxonomy" id="1980982"/>
    <lineage>
        <taxon>Archaea</taxon>
        <taxon>Nitrososphaerota</taxon>
        <taxon>Candidatus Wolframiiraptoraceae</taxon>
        <taxon>Candidatus Terraquivivens</taxon>
    </lineage>
</organism>
<name>A0A2R7Y146_9ARCH</name>
<sequence>MQRERPFGVTILAILEIIGGLILLGTGASFGVVGMMAGAVPYAGFVLGPIIFTLVAIFVILGLLCFVIAYGLWTGKGWAWTVALVLAIIDIIFGLISLPGGIIGIIINAIIIYYLTR</sequence>
<accession>A0A2R7Y146</accession>
<gene>
    <name evidence="2" type="ORF">B9J98_07360</name>
</gene>
<reference evidence="2 3" key="1">
    <citation type="submission" date="2017-04" db="EMBL/GenBank/DDBJ databases">
        <title>Draft Aigarchaeota genome from a New Zealand hot spring.</title>
        <authorList>
            <person name="Reysenbach A.-L."/>
            <person name="Donaho J.A."/>
            <person name="Gerhart J."/>
            <person name="Kelley J.F."/>
            <person name="Kouba K."/>
            <person name="Podar M."/>
            <person name="Stott M."/>
        </authorList>
    </citation>
    <scope>NUCLEOTIDE SEQUENCE [LARGE SCALE GENOMIC DNA]</scope>
    <source>
        <strain evidence="2">NZ13_MG1</strain>
    </source>
</reference>
<comment type="caution">
    <text evidence="2">The sequence shown here is derived from an EMBL/GenBank/DDBJ whole genome shotgun (WGS) entry which is preliminary data.</text>
</comment>
<evidence type="ECO:0000313" key="2">
    <source>
        <dbReference type="EMBL" id="PUA31208.1"/>
    </source>
</evidence>
<keyword evidence="1" id="KW-0472">Membrane</keyword>
<keyword evidence="1" id="KW-1133">Transmembrane helix</keyword>
<feature type="transmembrane region" description="Helical" evidence="1">
    <location>
        <begin position="82"/>
        <end position="115"/>
    </location>
</feature>
<dbReference type="EMBL" id="NDWU01000023">
    <property type="protein sequence ID" value="PUA31208.1"/>
    <property type="molecule type" value="Genomic_DNA"/>
</dbReference>
<protein>
    <submittedName>
        <fullName evidence="2">Uncharacterized protein</fullName>
    </submittedName>
</protein>
<proteinExistence type="predicted"/>
<dbReference type="AlphaFoldDB" id="A0A2R7Y146"/>
<evidence type="ECO:0000256" key="1">
    <source>
        <dbReference type="SAM" id="Phobius"/>
    </source>
</evidence>
<evidence type="ECO:0000313" key="3">
    <source>
        <dbReference type="Proteomes" id="UP000244066"/>
    </source>
</evidence>
<feature type="transmembrane region" description="Helical" evidence="1">
    <location>
        <begin position="42"/>
        <end position="70"/>
    </location>
</feature>